<feature type="compositionally biased region" description="Polar residues" evidence="1">
    <location>
        <begin position="95"/>
        <end position="113"/>
    </location>
</feature>
<dbReference type="InParanoid" id="E9GT66"/>
<evidence type="ECO:0000256" key="1">
    <source>
        <dbReference type="SAM" id="MobiDB-lite"/>
    </source>
</evidence>
<evidence type="ECO:0000313" key="3">
    <source>
        <dbReference type="Proteomes" id="UP000000305"/>
    </source>
</evidence>
<dbReference type="AlphaFoldDB" id="E9GT66"/>
<dbReference type="Proteomes" id="UP000000305">
    <property type="component" value="Unassembled WGS sequence"/>
</dbReference>
<sequence length="253" mass="28035">MDRFKSELEGDSIGWVYIYWKLGWDQIFYGTFPKVLGKHPPTHQSQKASDSCNTTLPLLKVDSKGVVMALSRRLHPELFLPSEELVAVSKVARSSDISSTPPTPVNSASSSIQLDDIEHDDGKSTSSSSAEDSDESDSSLGTVQLIPQPPLVVPTMVSVCSYAVRNFAIFLDGVARKWLFVHNHPNHWENLPYRTIPPMNPTFNCGQPRLGQPTNSRKEQQRSVNNITVTSHEGEQEFPSPAINNVILSSHPN</sequence>
<reference evidence="2 3" key="1">
    <citation type="journal article" date="2011" name="Science">
        <title>The ecoresponsive genome of Daphnia pulex.</title>
        <authorList>
            <person name="Colbourne J.K."/>
            <person name="Pfrender M.E."/>
            <person name="Gilbert D."/>
            <person name="Thomas W.K."/>
            <person name="Tucker A."/>
            <person name="Oakley T.H."/>
            <person name="Tokishita S."/>
            <person name="Aerts A."/>
            <person name="Arnold G.J."/>
            <person name="Basu M.K."/>
            <person name="Bauer D.J."/>
            <person name="Caceres C.E."/>
            <person name="Carmel L."/>
            <person name="Casola C."/>
            <person name="Choi J.H."/>
            <person name="Detter J.C."/>
            <person name="Dong Q."/>
            <person name="Dusheyko S."/>
            <person name="Eads B.D."/>
            <person name="Frohlich T."/>
            <person name="Geiler-Samerotte K.A."/>
            <person name="Gerlach D."/>
            <person name="Hatcher P."/>
            <person name="Jogdeo S."/>
            <person name="Krijgsveld J."/>
            <person name="Kriventseva E.V."/>
            <person name="Kultz D."/>
            <person name="Laforsch C."/>
            <person name="Lindquist E."/>
            <person name="Lopez J."/>
            <person name="Manak J.R."/>
            <person name="Muller J."/>
            <person name="Pangilinan J."/>
            <person name="Patwardhan R.P."/>
            <person name="Pitluck S."/>
            <person name="Pritham E.J."/>
            <person name="Rechtsteiner A."/>
            <person name="Rho M."/>
            <person name="Rogozin I.B."/>
            <person name="Sakarya O."/>
            <person name="Salamov A."/>
            <person name="Schaack S."/>
            <person name="Shapiro H."/>
            <person name="Shiga Y."/>
            <person name="Skalitzky C."/>
            <person name="Smith Z."/>
            <person name="Souvorov A."/>
            <person name="Sung W."/>
            <person name="Tang Z."/>
            <person name="Tsuchiya D."/>
            <person name="Tu H."/>
            <person name="Vos H."/>
            <person name="Wang M."/>
            <person name="Wolf Y.I."/>
            <person name="Yamagata H."/>
            <person name="Yamada T."/>
            <person name="Ye Y."/>
            <person name="Shaw J.R."/>
            <person name="Andrews J."/>
            <person name="Crease T.J."/>
            <person name="Tang H."/>
            <person name="Lucas S.M."/>
            <person name="Robertson H.M."/>
            <person name="Bork P."/>
            <person name="Koonin E.V."/>
            <person name="Zdobnov E.M."/>
            <person name="Grigoriev I.V."/>
            <person name="Lynch M."/>
            <person name="Boore J.L."/>
        </authorList>
    </citation>
    <scope>NUCLEOTIDE SEQUENCE [LARGE SCALE GENOMIC DNA]</scope>
</reference>
<proteinExistence type="predicted"/>
<dbReference type="EMBL" id="GL732563">
    <property type="protein sequence ID" value="EFX77315.1"/>
    <property type="molecule type" value="Genomic_DNA"/>
</dbReference>
<accession>E9GT66</accession>
<keyword evidence="3" id="KW-1185">Reference proteome</keyword>
<gene>
    <name evidence="2" type="ORF">DAPPUDRAFT_106280</name>
</gene>
<name>E9GT66_DAPPU</name>
<dbReference type="KEGG" id="dpx:DAPPUDRAFT_106280"/>
<organism evidence="2 3">
    <name type="scientific">Daphnia pulex</name>
    <name type="common">Water flea</name>
    <dbReference type="NCBI Taxonomy" id="6669"/>
    <lineage>
        <taxon>Eukaryota</taxon>
        <taxon>Metazoa</taxon>
        <taxon>Ecdysozoa</taxon>
        <taxon>Arthropoda</taxon>
        <taxon>Crustacea</taxon>
        <taxon>Branchiopoda</taxon>
        <taxon>Diplostraca</taxon>
        <taxon>Cladocera</taxon>
        <taxon>Anomopoda</taxon>
        <taxon>Daphniidae</taxon>
        <taxon>Daphnia</taxon>
    </lineage>
</organism>
<feature type="region of interest" description="Disordered" evidence="1">
    <location>
        <begin position="93"/>
        <end position="142"/>
    </location>
</feature>
<dbReference type="HOGENOM" id="CLU_1099455_0_0_1"/>
<evidence type="ECO:0000313" key="2">
    <source>
        <dbReference type="EMBL" id="EFX77315.1"/>
    </source>
</evidence>
<protein>
    <submittedName>
        <fullName evidence="2">Uncharacterized protein</fullName>
    </submittedName>
</protein>